<dbReference type="PROSITE" id="PS51123">
    <property type="entry name" value="OMPA_2"/>
    <property type="match status" value="1"/>
</dbReference>
<dbReference type="PROSITE" id="PS01068">
    <property type="entry name" value="OMPA_1"/>
    <property type="match status" value="1"/>
</dbReference>
<reference evidence="6" key="2">
    <citation type="journal article" date="2024" name="Antonie Van Leeuwenhoek">
        <title>Roseihalotalea indica gen. nov., sp. nov., a halophilic Bacteroidetes from mesopelagic Southwest Indian Ocean with higher carbohydrate metabolic potential.</title>
        <authorList>
            <person name="Chen B."/>
            <person name="Zhang M."/>
            <person name="Lin D."/>
            <person name="Ye J."/>
            <person name="Tang K."/>
        </authorList>
    </citation>
    <scope>NUCLEOTIDE SEQUENCE</scope>
    <source>
        <strain evidence="6">TK19036</strain>
    </source>
</reference>
<evidence type="ECO:0000259" key="5">
    <source>
        <dbReference type="PROSITE" id="PS51123"/>
    </source>
</evidence>
<dbReference type="CDD" id="cd07185">
    <property type="entry name" value="OmpA_C-like"/>
    <property type="match status" value="1"/>
</dbReference>
<dbReference type="Gene3D" id="3.30.1330.60">
    <property type="entry name" value="OmpA-like domain"/>
    <property type="match status" value="1"/>
</dbReference>
<sequence length="693" mass="76891">MNKIHLVFFVIFFTCTSLLWGQETQWASQVLEVSSSYSAGFLFKQDLQYADYEPRQVLGRPNVLPGNSGDSPSAWVPQKPDREDFIKVGFDVPMKIQQIAIAESRNPGAVYQIYCYDVSGNEHLAATLEPAPVNALGRMFNVFIDPTTYEVNAVKIVLRGATVPGHNAIDAIAISSSSIPTTADINIASNLNPDLSLEKLKADLGEDLVNLNPIIAPDGNTIFFSRDSPQNVGGARDDEDIWYLERNPSTGEWGEPINAGSPLNNKGSNFVSAVALNKDGSYVLLLGNQYVEKGKMRGGVSLSSRKADGSWSEPTPMEIRDFYNYSQVANYFLSNDQKYLLMSLRRDDGYGDLDLYVSFNRGDNSWSAPLNLGRNINTADLESAPFMADDTTLYFSSQGYSGFGGEDVFVSHRLDDTWLNWSAPENLGPVINSESNDTYFNISVDNRYAFLTRGEVDSTGMYQMEMPIFQRIEPLYVIRGQVYNVKNNMPVEASVIFDNVADTITSSSSQGRTKGDGTYELTLPPGTYDIYAERDGFATLNRQRIALADLDPDGDKLVFRDIYLVDNLSTMNPDESLRLTRKAIASEEILFELESFALGRKAYGYLDGVAGFMQENPDVSIRVAGHTDSSGTDSYNQQLSEKRANAVADYLIHKGVPSSRIRKVGYGEKRPLVKNTSAANRQLNRRVEFVVIE</sequence>
<evidence type="ECO:0000256" key="2">
    <source>
        <dbReference type="ARBA" id="ARBA00023136"/>
    </source>
</evidence>
<dbReference type="SUPFAM" id="SSF103088">
    <property type="entry name" value="OmpA-like"/>
    <property type="match status" value="1"/>
</dbReference>
<name>A0AA49GL26_9BACT</name>
<dbReference type="SUPFAM" id="SSF49452">
    <property type="entry name" value="Starch-binding domain-like"/>
    <property type="match status" value="1"/>
</dbReference>
<dbReference type="InterPro" id="IPR036737">
    <property type="entry name" value="OmpA-like_sf"/>
</dbReference>
<dbReference type="InterPro" id="IPR006664">
    <property type="entry name" value="OMP_bac"/>
</dbReference>
<accession>A0AA49GL26</accession>
<dbReference type="Pfam" id="PF07676">
    <property type="entry name" value="PD40"/>
    <property type="match status" value="1"/>
</dbReference>
<proteinExistence type="predicted"/>
<dbReference type="GO" id="GO:0009279">
    <property type="term" value="C:cell outer membrane"/>
    <property type="evidence" value="ECO:0007669"/>
    <property type="project" value="UniProtKB-SubCell"/>
</dbReference>
<reference evidence="6" key="1">
    <citation type="journal article" date="2023" name="Comput. Struct. Biotechnol. J.">
        <title>Discovery of a novel marine Bacteroidetes with a rich repertoire of carbohydrate-active enzymes.</title>
        <authorList>
            <person name="Chen B."/>
            <person name="Liu G."/>
            <person name="Chen Q."/>
            <person name="Wang H."/>
            <person name="Liu L."/>
            <person name="Tang K."/>
        </authorList>
    </citation>
    <scope>NUCLEOTIDE SEQUENCE</scope>
    <source>
        <strain evidence="6">TK19036</strain>
    </source>
</reference>
<evidence type="ECO:0000256" key="3">
    <source>
        <dbReference type="ARBA" id="ARBA00023237"/>
    </source>
</evidence>
<dbReference type="Pfam" id="PF13620">
    <property type="entry name" value="CarboxypepD_reg"/>
    <property type="match status" value="1"/>
</dbReference>
<dbReference type="PRINTS" id="PR01021">
    <property type="entry name" value="OMPADOMAIN"/>
</dbReference>
<dbReference type="GO" id="GO:0030246">
    <property type="term" value="F:carbohydrate binding"/>
    <property type="evidence" value="ECO:0007669"/>
    <property type="project" value="InterPro"/>
</dbReference>
<dbReference type="Pfam" id="PF00691">
    <property type="entry name" value="OmpA"/>
    <property type="match status" value="1"/>
</dbReference>
<protein>
    <submittedName>
        <fullName evidence="6">OmpA family protein</fullName>
    </submittedName>
</protein>
<dbReference type="InterPro" id="IPR006690">
    <property type="entry name" value="OMPA-like_CS"/>
</dbReference>
<keyword evidence="2 4" id="KW-0472">Membrane</keyword>
<feature type="domain" description="OmpA-like" evidence="5">
    <location>
        <begin position="578"/>
        <end position="693"/>
    </location>
</feature>
<dbReference type="InterPro" id="IPR006665">
    <property type="entry name" value="OmpA-like"/>
</dbReference>
<dbReference type="EMBL" id="CP120682">
    <property type="protein sequence ID" value="WKN34156.1"/>
    <property type="molecule type" value="Genomic_DNA"/>
</dbReference>
<organism evidence="6">
    <name type="scientific">Roseihalotalea indica</name>
    <dbReference type="NCBI Taxonomy" id="2867963"/>
    <lineage>
        <taxon>Bacteria</taxon>
        <taxon>Pseudomonadati</taxon>
        <taxon>Bacteroidota</taxon>
        <taxon>Cytophagia</taxon>
        <taxon>Cytophagales</taxon>
        <taxon>Catalimonadaceae</taxon>
        <taxon>Roseihalotalea</taxon>
    </lineage>
</organism>
<evidence type="ECO:0000256" key="4">
    <source>
        <dbReference type="PROSITE-ProRule" id="PRU00473"/>
    </source>
</evidence>
<dbReference type="InterPro" id="IPR050330">
    <property type="entry name" value="Bact_OuterMem_StrucFunc"/>
</dbReference>
<keyword evidence="3" id="KW-0998">Cell outer membrane</keyword>
<gene>
    <name evidence="6" type="ORF">K4G66_17395</name>
</gene>
<comment type="subcellular location">
    <subcellularLocation>
        <location evidence="1">Cell outer membrane</location>
    </subcellularLocation>
</comment>
<dbReference type="Gene3D" id="2.60.40.1120">
    <property type="entry name" value="Carboxypeptidase-like, regulatory domain"/>
    <property type="match status" value="1"/>
</dbReference>
<dbReference type="PANTHER" id="PTHR30329">
    <property type="entry name" value="STATOR ELEMENT OF FLAGELLAR MOTOR COMPLEX"/>
    <property type="match status" value="1"/>
</dbReference>
<dbReference type="PANTHER" id="PTHR30329:SF21">
    <property type="entry name" value="LIPOPROTEIN YIAD-RELATED"/>
    <property type="match status" value="1"/>
</dbReference>
<dbReference type="SUPFAM" id="SSF89372">
    <property type="entry name" value="Fucose-specific lectin"/>
    <property type="match status" value="1"/>
</dbReference>
<evidence type="ECO:0000313" key="6">
    <source>
        <dbReference type="EMBL" id="WKN34156.1"/>
    </source>
</evidence>
<dbReference type="AlphaFoldDB" id="A0AA49GL26"/>
<dbReference type="InterPro" id="IPR013784">
    <property type="entry name" value="Carb-bd-like_fold"/>
</dbReference>
<dbReference type="InterPro" id="IPR011659">
    <property type="entry name" value="WD40"/>
</dbReference>
<evidence type="ECO:0000256" key="1">
    <source>
        <dbReference type="ARBA" id="ARBA00004442"/>
    </source>
</evidence>